<evidence type="ECO:0000313" key="10">
    <source>
        <dbReference type="Proteomes" id="UP000472755"/>
    </source>
</evidence>
<dbReference type="InterPro" id="IPR000515">
    <property type="entry name" value="MetI-like"/>
</dbReference>
<dbReference type="PANTHER" id="PTHR43386:SF1">
    <property type="entry name" value="D,D-DIPEPTIDE TRANSPORT SYSTEM PERMEASE PROTEIN DDPC-RELATED"/>
    <property type="match status" value="1"/>
</dbReference>
<keyword evidence="3" id="KW-1003">Cell membrane</keyword>
<comment type="similarity">
    <text evidence="7">Belongs to the binding-protein-dependent transport system permease family.</text>
</comment>
<sequence>MGKKILLNRMKRNPFFMVGGILAIVIVILCFTSPLFVQFDAEANTLGEKLLKPEGFSNGLYGHVFGTDQMGRDVMTRLLIGGRYSLSIAFVVVVLQAIIGTVLGIVAGYFGKAVDTIIMRICDVFLAIPNLILAIAIMAVLGSKISNLIAVLVFSGWVNYCKVIRNNVRVIKNQEFIHASRVLGAGHLHIMFRQIFPNVTTNLIIIGSQKVGQTILVEAALSFLSLGIQPPTPSWGNMISNGRTFLMVNPWLVLVPGIALMLTVLAFNFLGDGLRDVLDPKRIS</sequence>
<evidence type="ECO:0000256" key="6">
    <source>
        <dbReference type="ARBA" id="ARBA00023136"/>
    </source>
</evidence>
<dbReference type="InterPro" id="IPR025966">
    <property type="entry name" value="OppC_N"/>
</dbReference>
<evidence type="ECO:0000256" key="7">
    <source>
        <dbReference type="RuleBase" id="RU363032"/>
    </source>
</evidence>
<dbReference type="AlphaFoldDB" id="A0A6L6LXA5"/>
<dbReference type="InterPro" id="IPR035906">
    <property type="entry name" value="MetI-like_sf"/>
</dbReference>
<feature type="transmembrane region" description="Helical" evidence="7">
    <location>
        <begin position="15"/>
        <end position="37"/>
    </location>
</feature>
<evidence type="ECO:0000256" key="4">
    <source>
        <dbReference type="ARBA" id="ARBA00022692"/>
    </source>
</evidence>
<comment type="subcellular location">
    <subcellularLocation>
        <location evidence="1 7">Cell membrane</location>
        <topology evidence="1 7">Multi-pass membrane protein</topology>
    </subcellularLocation>
</comment>
<dbReference type="SUPFAM" id="SSF161098">
    <property type="entry name" value="MetI-like"/>
    <property type="match status" value="1"/>
</dbReference>
<evidence type="ECO:0000259" key="8">
    <source>
        <dbReference type="PROSITE" id="PS50928"/>
    </source>
</evidence>
<feature type="domain" description="ABC transmembrane type-1" evidence="8">
    <location>
        <begin position="82"/>
        <end position="271"/>
    </location>
</feature>
<dbReference type="PROSITE" id="PS50928">
    <property type="entry name" value="ABC_TM1"/>
    <property type="match status" value="1"/>
</dbReference>
<comment type="caution">
    <text evidence="9">The sequence shown here is derived from an EMBL/GenBank/DDBJ whole genome shotgun (WGS) entry which is preliminary data.</text>
</comment>
<dbReference type="Pfam" id="PF12911">
    <property type="entry name" value="OppC_N"/>
    <property type="match status" value="1"/>
</dbReference>
<evidence type="ECO:0000256" key="2">
    <source>
        <dbReference type="ARBA" id="ARBA00022448"/>
    </source>
</evidence>
<feature type="transmembrane region" description="Helical" evidence="7">
    <location>
        <begin position="117"/>
        <end position="139"/>
    </location>
</feature>
<dbReference type="EMBL" id="WMZU01000027">
    <property type="protein sequence ID" value="MTS28434.1"/>
    <property type="molecule type" value="Genomic_DNA"/>
</dbReference>
<keyword evidence="2 7" id="KW-0813">Transport</keyword>
<evidence type="ECO:0000256" key="5">
    <source>
        <dbReference type="ARBA" id="ARBA00022989"/>
    </source>
</evidence>
<protein>
    <submittedName>
        <fullName evidence="9">ABC transporter permease subunit</fullName>
    </submittedName>
</protein>
<accession>A0A6L6LXA5</accession>
<dbReference type="Proteomes" id="UP000472755">
    <property type="component" value="Unassembled WGS sequence"/>
</dbReference>
<feature type="transmembrane region" description="Helical" evidence="7">
    <location>
        <begin position="145"/>
        <end position="164"/>
    </location>
</feature>
<dbReference type="Gene3D" id="1.10.3720.10">
    <property type="entry name" value="MetI-like"/>
    <property type="match status" value="1"/>
</dbReference>
<dbReference type="CDD" id="cd06261">
    <property type="entry name" value="TM_PBP2"/>
    <property type="match status" value="1"/>
</dbReference>
<reference evidence="9 10" key="1">
    <citation type="journal article" date="2019" name="Nat. Med.">
        <title>A library of human gut bacterial isolates paired with longitudinal multiomics data enables mechanistic microbiome research.</title>
        <authorList>
            <person name="Poyet M."/>
            <person name="Groussin M."/>
            <person name="Gibbons S.M."/>
            <person name="Avila-Pacheco J."/>
            <person name="Jiang X."/>
            <person name="Kearney S.M."/>
            <person name="Perrotta A.R."/>
            <person name="Berdy B."/>
            <person name="Zhao S."/>
            <person name="Lieberman T.D."/>
            <person name="Swanson P.K."/>
            <person name="Smith M."/>
            <person name="Roesemann S."/>
            <person name="Alexander J.E."/>
            <person name="Rich S.A."/>
            <person name="Livny J."/>
            <person name="Vlamakis H."/>
            <person name="Clish C."/>
            <person name="Bullock K."/>
            <person name="Deik A."/>
            <person name="Scott J."/>
            <person name="Pierce K.A."/>
            <person name="Xavier R.J."/>
            <person name="Alm E.J."/>
        </authorList>
    </citation>
    <scope>NUCLEOTIDE SEQUENCE [LARGE SCALE GENOMIC DNA]</scope>
    <source>
        <strain evidence="9 10">BIOML-A4</strain>
    </source>
</reference>
<evidence type="ECO:0000256" key="1">
    <source>
        <dbReference type="ARBA" id="ARBA00004651"/>
    </source>
</evidence>
<feature type="transmembrane region" description="Helical" evidence="7">
    <location>
        <begin position="84"/>
        <end position="110"/>
    </location>
</feature>
<organism evidence="9 10">
    <name type="scientific">Ruthenibacterium lactatiformans</name>
    <dbReference type="NCBI Taxonomy" id="1550024"/>
    <lineage>
        <taxon>Bacteria</taxon>
        <taxon>Bacillati</taxon>
        <taxon>Bacillota</taxon>
        <taxon>Clostridia</taxon>
        <taxon>Eubacteriales</taxon>
        <taxon>Oscillospiraceae</taxon>
        <taxon>Ruthenibacterium</taxon>
    </lineage>
</organism>
<keyword evidence="5 7" id="KW-1133">Transmembrane helix</keyword>
<name>A0A6L6LXA5_9FIRM</name>
<evidence type="ECO:0000256" key="3">
    <source>
        <dbReference type="ARBA" id="ARBA00022475"/>
    </source>
</evidence>
<evidence type="ECO:0000313" key="9">
    <source>
        <dbReference type="EMBL" id="MTS28434.1"/>
    </source>
</evidence>
<dbReference type="GO" id="GO:0055085">
    <property type="term" value="P:transmembrane transport"/>
    <property type="evidence" value="ECO:0007669"/>
    <property type="project" value="InterPro"/>
</dbReference>
<feature type="transmembrane region" description="Helical" evidence="7">
    <location>
        <begin position="251"/>
        <end position="270"/>
    </location>
</feature>
<keyword evidence="6 7" id="KW-0472">Membrane</keyword>
<dbReference type="RefSeq" id="WP_172726249.1">
    <property type="nucleotide sequence ID" value="NZ_JAFHCJ010000043.1"/>
</dbReference>
<dbReference type="Pfam" id="PF00528">
    <property type="entry name" value="BPD_transp_1"/>
    <property type="match status" value="1"/>
</dbReference>
<proteinExistence type="inferred from homology"/>
<dbReference type="PANTHER" id="PTHR43386">
    <property type="entry name" value="OLIGOPEPTIDE TRANSPORT SYSTEM PERMEASE PROTEIN APPC"/>
    <property type="match status" value="1"/>
</dbReference>
<keyword evidence="4 7" id="KW-0812">Transmembrane</keyword>
<gene>
    <name evidence="9" type="ORF">GMD59_14220</name>
</gene>
<dbReference type="InterPro" id="IPR050366">
    <property type="entry name" value="BP-dependent_transpt_permease"/>
</dbReference>
<dbReference type="GO" id="GO:0005886">
    <property type="term" value="C:plasma membrane"/>
    <property type="evidence" value="ECO:0007669"/>
    <property type="project" value="UniProtKB-SubCell"/>
</dbReference>